<name>A0A830BVT0_9LAMI</name>
<gene>
    <name evidence="1" type="ORF">PHJA_001355800</name>
</gene>
<keyword evidence="2" id="KW-1185">Reference proteome</keyword>
<reference evidence="1" key="1">
    <citation type="submission" date="2020-07" db="EMBL/GenBank/DDBJ databases">
        <title>Ethylene signaling mediates host invasion by parasitic plants.</title>
        <authorList>
            <person name="Yoshida S."/>
        </authorList>
    </citation>
    <scope>NUCLEOTIDE SEQUENCE</scope>
    <source>
        <strain evidence="1">Okayama</strain>
    </source>
</reference>
<sequence>MGRHSTACWGCWPTLSRRRTGGFTWTRRRGGRLTSRRRSRRRRWIWNRWRRMRLATYCVWSIHRPRTPLCTRV</sequence>
<evidence type="ECO:0000313" key="2">
    <source>
        <dbReference type="Proteomes" id="UP000653305"/>
    </source>
</evidence>
<accession>A0A830BVT0</accession>
<dbReference type="Proteomes" id="UP000653305">
    <property type="component" value="Unassembled WGS sequence"/>
</dbReference>
<evidence type="ECO:0000313" key="1">
    <source>
        <dbReference type="EMBL" id="GFP92117.1"/>
    </source>
</evidence>
<dbReference type="EMBL" id="BMAC01000267">
    <property type="protein sequence ID" value="GFP92117.1"/>
    <property type="molecule type" value="Genomic_DNA"/>
</dbReference>
<protein>
    <submittedName>
        <fullName evidence="1">Metalloendoproteinase 1</fullName>
    </submittedName>
</protein>
<organism evidence="1 2">
    <name type="scientific">Phtheirospermum japonicum</name>
    <dbReference type="NCBI Taxonomy" id="374723"/>
    <lineage>
        <taxon>Eukaryota</taxon>
        <taxon>Viridiplantae</taxon>
        <taxon>Streptophyta</taxon>
        <taxon>Embryophyta</taxon>
        <taxon>Tracheophyta</taxon>
        <taxon>Spermatophyta</taxon>
        <taxon>Magnoliopsida</taxon>
        <taxon>eudicotyledons</taxon>
        <taxon>Gunneridae</taxon>
        <taxon>Pentapetalae</taxon>
        <taxon>asterids</taxon>
        <taxon>lamiids</taxon>
        <taxon>Lamiales</taxon>
        <taxon>Orobanchaceae</taxon>
        <taxon>Orobanchaceae incertae sedis</taxon>
        <taxon>Phtheirospermum</taxon>
    </lineage>
</organism>
<comment type="caution">
    <text evidence="1">The sequence shown here is derived from an EMBL/GenBank/DDBJ whole genome shotgun (WGS) entry which is preliminary data.</text>
</comment>
<dbReference type="AlphaFoldDB" id="A0A830BVT0"/>
<proteinExistence type="predicted"/>